<evidence type="ECO:0000313" key="5">
    <source>
        <dbReference type="Proteomes" id="UP001565927"/>
    </source>
</evidence>
<dbReference type="Pfam" id="PF13808">
    <property type="entry name" value="DDE_Tnp_1_assoc"/>
    <property type="match status" value="1"/>
</dbReference>
<keyword evidence="5" id="KW-1185">Reference proteome</keyword>
<feature type="transmembrane region" description="Helical" evidence="1">
    <location>
        <begin position="50"/>
        <end position="74"/>
    </location>
</feature>
<dbReference type="PANTHER" id="PTHR30298:SF0">
    <property type="entry name" value="PROTEIN YBFL-RELATED"/>
    <property type="match status" value="1"/>
</dbReference>
<dbReference type="Pfam" id="PF01609">
    <property type="entry name" value="DDE_Tnp_1"/>
    <property type="match status" value="1"/>
</dbReference>
<dbReference type="EMBL" id="JBGFTU010000056">
    <property type="protein sequence ID" value="MEZ0167064.1"/>
    <property type="molecule type" value="Genomic_DNA"/>
</dbReference>
<keyword evidence="1" id="KW-0472">Membrane</keyword>
<dbReference type="RefSeq" id="WP_370443269.1">
    <property type="nucleotide sequence ID" value="NZ_JBGFTU010000056.1"/>
</dbReference>
<feature type="domain" description="Transposase IS4-like" evidence="2">
    <location>
        <begin position="158"/>
        <end position="399"/>
    </location>
</feature>
<name>A0ABV4H6V2_9ACTN</name>
<feature type="domain" description="H repeat-associated protein N-terminal" evidence="3">
    <location>
        <begin position="32"/>
        <end position="119"/>
    </location>
</feature>
<evidence type="ECO:0000313" key="4">
    <source>
        <dbReference type="EMBL" id="MEZ0167064.1"/>
    </source>
</evidence>
<evidence type="ECO:0000256" key="1">
    <source>
        <dbReference type="SAM" id="Phobius"/>
    </source>
</evidence>
<evidence type="ECO:0000259" key="2">
    <source>
        <dbReference type="Pfam" id="PF01609"/>
    </source>
</evidence>
<gene>
    <name evidence="4" type="ORF">AB2L27_20130</name>
</gene>
<protein>
    <submittedName>
        <fullName evidence="4">ISAs1 family transposase</fullName>
    </submittedName>
</protein>
<dbReference type="InterPro" id="IPR002559">
    <property type="entry name" value="Transposase_11"/>
</dbReference>
<dbReference type="NCBIfam" id="NF033564">
    <property type="entry name" value="transpos_ISAs1"/>
    <property type="match status" value="1"/>
</dbReference>
<keyword evidence="1" id="KW-1133">Transmembrane helix</keyword>
<dbReference type="InterPro" id="IPR051698">
    <property type="entry name" value="Transposase_11-like"/>
</dbReference>
<sequence>MPAAPSCPITLPADTPALDLKGALDPTSGLLATLAQVPDPRARRGVRHRFFTVLALAVMAVLTGARGYTAIWRWSVQALPETLHALDCHRSTIPSESTFRRTLQALDPDEFTLIVSTWLAAHLNRIEELHQHRQARLRAAETFINSPDTCGPKNSTVCVIAIDGKTVRGSRSANASDERSSTHLLAAFHTDTATVLGQQVVDAKTNEITHLPTLVTSMHERDLLPAGAVITADALHTQRESARTITNLGLHYAFTVKRNQPKLHDHLTALPWGKIPVAHSRTERGHGRIEERHTALATISDALGGLLDFPGARTAMRIVRRRRGLHQRPGQDSVEIVYAITSLPMAEFQPDVLAGLIRRHWAVENQLHYVRDTAFDEDRCRARTGQGATVLACLRNLAITALRLLGQRNIRAALEHHSYDRTRPLRTLQRLS</sequence>
<dbReference type="InterPro" id="IPR032806">
    <property type="entry name" value="YbfD_N"/>
</dbReference>
<organism evidence="4 5">
    <name type="scientific">Kineococcus halophytocola</name>
    <dbReference type="NCBI Taxonomy" id="3234027"/>
    <lineage>
        <taxon>Bacteria</taxon>
        <taxon>Bacillati</taxon>
        <taxon>Actinomycetota</taxon>
        <taxon>Actinomycetes</taxon>
        <taxon>Kineosporiales</taxon>
        <taxon>Kineosporiaceae</taxon>
        <taxon>Kineococcus</taxon>
    </lineage>
</organism>
<evidence type="ECO:0000259" key="3">
    <source>
        <dbReference type="Pfam" id="PF13808"/>
    </source>
</evidence>
<accession>A0ABV4H6V2</accession>
<keyword evidence="1" id="KW-0812">Transmembrane</keyword>
<dbReference type="PANTHER" id="PTHR30298">
    <property type="entry name" value="H REPEAT-ASSOCIATED PREDICTED TRANSPOSASE"/>
    <property type="match status" value="1"/>
</dbReference>
<proteinExistence type="predicted"/>
<dbReference type="InterPro" id="IPR047647">
    <property type="entry name" value="ISAs1_transpos"/>
</dbReference>
<dbReference type="Proteomes" id="UP001565927">
    <property type="component" value="Unassembled WGS sequence"/>
</dbReference>
<comment type="caution">
    <text evidence="4">The sequence shown here is derived from an EMBL/GenBank/DDBJ whole genome shotgun (WGS) entry which is preliminary data.</text>
</comment>
<reference evidence="4 5" key="1">
    <citation type="submission" date="2024-07" db="EMBL/GenBank/DDBJ databases">
        <authorList>
            <person name="Thanompreechachai J."/>
            <person name="Duangmal K."/>
        </authorList>
    </citation>
    <scope>NUCLEOTIDE SEQUENCE [LARGE SCALE GENOMIC DNA]</scope>
    <source>
        <strain evidence="4 5">LSe6-4</strain>
    </source>
</reference>